<gene>
    <name evidence="1" type="ORF">BRCON_0749</name>
</gene>
<sequence>MQGGAVALLTGYDAEWVKQDSKILRELFYAQIAKNTRLRNHQ</sequence>
<evidence type="ECO:0000313" key="1">
    <source>
        <dbReference type="EMBL" id="AXA35526.1"/>
    </source>
</evidence>
<name>A0A2Z4Y3M2_SUMC1</name>
<proteinExistence type="predicted"/>
<reference evidence="1 2" key="1">
    <citation type="submission" date="2018-05" db="EMBL/GenBank/DDBJ databases">
        <title>A metagenomic window into the 2 km-deep terrestrial subsurface aquifer revealed taxonomically and functionally diverse microbial community comprising novel uncultured bacterial lineages.</title>
        <authorList>
            <person name="Kadnikov V.V."/>
            <person name="Mardanov A.V."/>
            <person name="Beletsky A.V."/>
            <person name="Banks D."/>
            <person name="Pimenov N.V."/>
            <person name="Frank Y.A."/>
            <person name="Karnachuk O.V."/>
            <person name="Ravin N.V."/>
        </authorList>
    </citation>
    <scope>NUCLEOTIDE SEQUENCE [LARGE SCALE GENOMIC DNA]</scope>
    <source>
        <strain evidence="1">BY</strain>
    </source>
</reference>
<dbReference type="AlphaFoldDB" id="A0A2Z4Y3M2"/>
<protein>
    <submittedName>
        <fullName evidence="1">Uncharacterized protein</fullName>
    </submittedName>
</protein>
<organism evidence="1 2">
    <name type="scientific">Sumerlaea chitinivorans</name>
    <dbReference type="NCBI Taxonomy" id="2250252"/>
    <lineage>
        <taxon>Bacteria</taxon>
        <taxon>Candidatus Sumerlaeota</taxon>
        <taxon>Candidatus Sumerlaeia</taxon>
        <taxon>Candidatus Sumerlaeales</taxon>
        <taxon>Candidatus Sumerlaeaceae</taxon>
        <taxon>Candidatus Sumerlaea</taxon>
    </lineage>
</organism>
<dbReference type="Proteomes" id="UP000262583">
    <property type="component" value="Chromosome"/>
</dbReference>
<dbReference type="KEGG" id="schv:BRCON_0749"/>
<accession>A0A2Z4Y3M2</accession>
<dbReference type="EMBL" id="CP030759">
    <property type="protein sequence ID" value="AXA35526.1"/>
    <property type="molecule type" value="Genomic_DNA"/>
</dbReference>
<evidence type="ECO:0000313" key="2">
    <source>
        <dbReference type="Proteomes" id="UP000262583"/>
    </source>
</evidence>